<dbReference type="GeneID" id="42797501"/>
<reference evidence="1 2" key="1">
    <citation type="submission" date="2019-10" db="EMBL/GenBank/DDBJ databases">
        <title>Genome Sequences from Six Type Strain Members of the Archaeal Family Sulfolobaceae: Acidianus ambivalens, Acidianus infernus, Metallosphaera prunae, Stygiolobus azoricus, Sulfolobus metallicus, and Sulfurisphaera ohwakuensis.</title>
        <authorList>
            <person name="Counts J.A."/>
            <person name="Kelly R.M."/>
        </authorList>
    </citation>
    <scope>NUCLEOTIDE SEQUENCE [LARGE SCALE GENOMIC DNA]</scope>
    <source>
        <strain evidence="1 2">FC6</strain>
    </source>
</reference>
<dbReference type="AlphaFoldDB" id="A0A650CMA3"/>
<organism evidence="1 2">
    <name type="scientific">Stygiolobus azoricus</name>
    <dbReference type="NCBI Taxonomy" id="41675"/>
    <lineage>
        <taxon>Archaea</taxon>
        <taxon>Thermoproteota</taxon>
        <taxon>Thermoprotei</taxon>
        <taxon>Sulfolobales</taxon>
        <taxon>Sulfolobaceae</taxon>
        <taxon>Stygiolobus</taxon>
    </lineage>
</organism>
<name>A0A650CMA3_9CREN</name>
<accession>A0A650CMA3</accession>
<dbReference type="PANTHER" id="PTHR38433">
    <property type="match status" value="1"/>
</dbReference>
<gene>
    <name evidence="1" type="ORF">D1868_00450</name>
</gene>
<dbReference type="RefSeq" id="WP_156004801.1">
    <property type="nucleotide sequence ID" value="NZ_CP045483.1"/>
</dbReference>
<keyword evidence="2" id="KW-1185">Reference proteome</keyword>
<sequence>MQDINLEKVISKIDEKKVDEIAELIDHLPALNETLKVVTQLKESGALDTLVNLSYSAKMLRDMLNDDALSNVGAMLSGILELSESVADNYDKFKELIENLDSLAYVSKKLRELKESGTLDVALNGLYSLKTFKDMVNDDALANLGNTLSALLEFSNVFAENYKGITNTLKNWDVVDKLMVKLKELDQSGALEVGLNSLYALKTLKDMLNDEALGNIASTLSLTLDFLPKGLEFLEHAMDPVFYNMVSSLTSDEAKKMLSNPPKITLGGLIAAMRDEDVQRGLGIFITMLKILGRNYRV</sequence>
<dbReference type="Proteomes" id="UP000423396">
    <property type="component" value="Chromosome"/>
</dbReference>
<dbReference type="PANTHER" id="PTHR38433:SF1">
    <property type="entry name" value="DUF1641 DOMAIN-CONTAINING PROTEIN"/>
    <property type="match status" value="1"/>
</dbReference>
<dbReference type="KEGG" id="sazo:D1868_00450"/>
<dbReference type="InterPro" id="IPR012440">
    <property type="entry name" value="DUF1641"/>
</dbReference>
<dbReference type="OrthoDB" id="56850at2157"/>
<protein>
    <submittedName>
        <fullName evidence="1">DUF1641 domain-containing protein</fullName>
    </submittedName>
</protein>
<proteinExistence type="predicted"/>
<evidence type="ECO:0000313" key="1">
    <source>
        <dbReference type="EMBL" id="QGR18617.1"/>
    </source>
</evidence>
<dbReference type="Pfam" id="PF07849">
    <property type="entry name" value="DUF1641"/>
    <property type="match status" value="1"/>
</dbReference>
<evidence type="ECO:0000313" key="2">
    <source>
        <dbReference type="Proteomes" id="UP000423396"/>
    </source>
</evidence>
<dbReference type="EMBL" id="CP045483">
    <property type="protein sequence ID" value="QGR18617.1"/>
    <property type="molecule type" value="Genomic_DNA"/>
</dbReference>